<dbReference type="EMBL" id="GBXM01065652">
    <property type="protein sequence ID" value="JAH42925.1"/>
    <property type="molecule type" value="Transcribed_RNA"/>
</dbReference>
<proteinExistence type="predicted"/>
<organism evidence="1">
    <name type="scientific">Anguilla anguilla</name>
    <name type="common">European freshwater eel</name>
    <name type="synonym">Muraena anguilla</name>
    <dbReference type="NCBI Taxonomy" id="7936"/>
    <lineage>
        <taxon>Eukaryota</taxon>
        <taxon>Metazoa</taxon>
        <taxon>Chordata</taxon>
        <taxon>Craniata</taxon>
        <taxon>Vertebrata</taxon>
        <taxon>Euteleostomi</taxon>
        <taxon>Actinopterygii</taxon>
        <taxon>Neopterygii</taxon>
        <taxon>Teleostei</taxon>
        <taxon>Anguilliformes</taxon>
        <taxon>Anguillidae</taxon>
        <taxon>Anguilla</taxon>
    </lineage>
</organism>
<dbReference type="AlphaFoldDB" id="A0A0E9SQI0"/>
<reference evidence="1" key="2">
    <citation type="journal article" date="2015" name="Fish Shellfish Immunol.">
        <title>Early steps in the European eel (Anguilla anguilla)-Vibrio vulnificus interaction in the gills: Role of the RtxA13 toxin.</title>
        <authorList>
            <person name="Callol A."/>
            <person name="Pajuelo D."/>
            <person name="Ebbesson L."/>
            <person name="Teles M."/>
            <person name="MacKenzie S."/>
            <person name="Amaro C."/>
        </authorList>
    </citation>
    <scope>NUCLEOTIDE SEQUENCE</scope>
</reference>
<evidence type="ECO:0000313" key="1">
    <source>
        <dbReference type="EMBL" id="JAH42925.1"/>
    </source>
</evidence>
<reference evidence="1" key="1">
    <citation type="submission" date="2014-11" db="EMBL/GenBank/DDBJ databases">
        <authorList>
            <person name="Amaro Gonzalez C."/>
        </authorList>
    </citation>
    <scope>NUCLEOTIDE SEQUENCE</scope>
</reference>
<protein>
    <submittedName>
        <fullName evidence="1">Uncharacterized protein</fullName>
    </submittedName>
</protein>
<name>A0A0E9SQI0_ANGAN</name>
<accession>A0A0E9SQI0</accession>
<sequence length="56" mass="5960">MCVCVCVCVCVRVCVRPIAARAAISRLLISFLSVQKNDVWEGERARAVHQGGGAGT</sequence>